<accession>A0A4Y7JTL8</accession>
<gene>
    <name evidence="2" type="ORF">C5167_024890</name>
</gene>
<evidence type="ECO:0000256" key="1">
    <source>
        <dbReference type="SAM" id="Coils"/>
    </source>
</evidence>
<name>A0A4Y7JTL8_PAPSO</name>
<dbReference type="Gramene" id="RZC63138">
    <property type="protein sequence ID" value="RZC63138"/>
    <property type="gene ID" value="C5167_024890"/>
</dbReference>
<keyword evidence="1" id="KW-0175">Coiled coil</keyword>
<protein>
    <submittedName>
        <fullName evidence="2">Uncharacterized protein</fullName>
    </submittedName>
</protein>
<evidence type="ECO:0000313" key="3">
    <source>
        <dbReference type="Proteomes" id="UP000316621"/>
    </source>
</evidence>
<evidence type="ECO:0000313" key="2">
    <source>
        <dbReference type="EMBL" id="RZC63138.1"/>
    </source>
</evidence>
<reference evidence="2 3" key="1">
    <citation type="journal article" date="2018" name="Science">
        <title>The opium poppy genome and morphinan production.</title>
        <authorList>
            <person name="Guo L."/>
            <person name="Winzer T."/>
            <person name="Yang X."/>
            <person name="Li Y."/>
            <person name="Ning Z."/>
            <person name="He Z."/>
            <person name="Teodor R."/>
            <person name="Lu Y."/>
            <person name="Bowser T.A."/>
            <person name="Graham I.A."/>
            <person name="Ye K."/>
        </authorList>
    </citation>
    <scope>NUCLEOTIDE SEQUENCE [LARGE SCALE GENOMIC DNA]</scope>
    <source>
        <strain evidence="3">cv. HN1</strain>
        <tissue evidence="2">Leaves</tissue>
    </source>
</reference>
<keyword evidence="3" id="KW-1185">Reference proteome</keyword>
<dbReference type="EMBL" id="CM010719">
    <property type="protein sequence ID" value="RZC63138.1"/>
    <property type="molecule type" value="Genomic_DNA"/>
</dbReference>
<proteinExistence type="predicted"/>
<sequence length="147" mass="16934">MSWDTDPQLFLYQYGYVYRITKEFGTNIVAIDLLEGEELSFSKHLSLVNNKENDYYAFKASFPEYGIAKLINSQGLVITWDHNNFTGTWSREELNSPFWSLPGIKTPEIVHAQKENSELEAKISKLEGENKAIKKEKEEADGNPTYM</sequence>
<organism evidence="2 3">
    <name type="scientific">Papaver somniferum</name>
    <name type="common">Opium poppy</name>
    <dbReference type="NCBI Taxonomy" id="3469"/>
    <lineage>
        <taxon>Eukaryota</taxon>
        <taxon>Viridiplantae</taxon>
        <taxon>Streptophyta</taxon>
        <taxon>Embryophyta</taxon>
        <taxon>Tracheophyta</taxon>
        <taxon>Spermatophyta</taxon>
        <taxon>Magnoliopsida</taxon>
        <taxon>Ranunculales</taxon>
        <taxon>Papaveraceae</taxon>
        <taxon>Papaveroideae</taxon>
        <taxon>Papaver</taxon>
    </lineage>
</organism>
<dbReference type="AlphaFoldDB" id="A0A4Y7JTL8"/>
<feature type="coiled-coil region" evidence="1">
    <location>
        <begin position="109"/>
        <end position="143"/>
    </location>
</feature>
<dbReference type="Proteomes" id="UP000316621">
    <property type="component" value="Chromosome 5"/>
</dbReference>